<dbReference type="PANTHER" id="PTHR47092:SF1">
    <property type="entry name" value="CHROMATIN REMODELING REGULATOR CECR2"/>
    <property type="match status" value="1"/>
</dbReference>
<dbReference type="SMART" id="SM00297">
    <property type="entry name" value="BROMO"/>
    <property type="match status" value="2"/>
</dbReference>
<dbReference type="AlphaFoldDB" id="A0A7R9KGN2"/>
<sequence length="713" mass="83870">MIVAKGVNIGYESRNLFQFVPQIHCSLKLYEKKDSNGSSVLRINNVTISNWETYLEKLFKIQWVDIEKKRSPFVKFDDNGEEVALKFSDLPLRTKVDIIHCLCDYRLYSDDISQLVNDISGDEYRVEPLGTDSKEQKWSSRNRHFLRKSERKRRRNETECYRKPDLSPSLSAWFQTVCHSISERQEAWSLFCKTEEDWKELCLNEIFENQEKERQKVERQKLLELLPRRLSSRIELKKIQKERDDLEEQEISRQKQELNERKSHETERQRSERIKHDRQQRAEKRLQLVEERAERALKRQAMEYEMFADSQQTDQNMETNESNESQFQYIHEEFIDIPVVPTNPKHLLYDGLEKVICNVKSNRDAWPFLEPVDGTKFPMYYQVIEEPIDLSAIEKRIEDREYETFEEVENDFKLMVNNCETFNGPKNGYTLMAYGVWRAFKKASLKHLERELSYDESNAFIYPQKWTKNNTKPAIEAKKKKIRNKKSSTFTALNVLAEAAEKAVEANESRLIKTTADTACVDTTSHSNSHLCDTNSKSAVTGGDTESKSLQIHGDMWANFLFNKNHTIDRSVTSEESDTSATNASTHENLTFKSLDEWTLPPLTPQPRKALTAFQFERNNFSNRDAWPFLEPVDGTKFPMYYQVIEEPIDLSAIEKRIEDREYETFEEVENDLKLMVNNCETFNGPKNGYTLMAYGVWRAFKKASLKHLEREL</sequence>
<accession>A0A7R9KGN2</accession>
<feature type="non-terminal residue" evidence="5">
    <location>
        <position position="713"/>
    </location>
</feature>
<evidence type="ECO:0000313" key="5">
    <source>
        <dbReference type="EMBL" id="CAD7621567.1"/>
    </source>
</evidence>
<proteinExistence type="predicted"/>
<dbReference type="EMBL" id="OC855239">
    <property type="protein sequence ID" value="CAD7621567.1"/>
    <property type="molecule type" value="Genomic_DNA"/>
</dbReference>
<dbReference type="OrthoDB" id="6514059at2759"/>
<name>A0A7R9KGN2_9ACAR</name>
<gene>
    <name evidence="5" type="ORF">OSB1V03_LOCUS2038</name>
</gene>
<keyword evidence="1 2" id="KW-0103">Bromodomain</keyword>
<protein>
    <recommendedName>
        <fullName evidence="4">Bromo domain-containing protein</fullName>
    </recommendedName>
</protein>
<feature type="domain" description="Bromo" evidence="4">
    <location>
        <begin position="360"/>
        <end position="430"/>
    </location>
</feature>
<evidence type="ECO:0000256" key="3">
    <source>
        <dbReference type="SAM" id="MobiDB-lite"/>
    </source>
</evidence>
<dbReference type="InterPro" id="IPR001487">
    <property type="entry name" value="Bromodomain"/>
</dbReference>
<dbReference type="Proteomes" id="UP000759131">
    <property type="component" value="Unassembled WGS sequence"/>
</dbReference>
<dbReference type="PANTHER" id="PTHR47092">
    <property type="entry name" value="CAT EYE SYNDROME CRITICAL REGION PROTEIN 2"/>
    <property type="match status" value="1"/>
</dbReference>
<organism evidence="5">
    <name type="scientific">Medioppia subpectinata</name>
    <dbReference type="NCBI Taxonomy" id="1979941"/>
    <lineage>
        <taxon>Eukaryota</taxon>
        <taxon>Metazoa</taxon>
        <taxon>Ecdysozoa</taxon>
        <taxon>Arthropoda</taxon>
        <taxon>Chelicerata</taxon>
        <taxon>Arachnida</taxon>
        <taxon>Acari</taxon>
        <taxon>Acariformes</taxon>
        <taxon>Sarcoptiformes</taxon>
        <taxon>Oribatida</taxon>
        <taxon>Brachypylina</taxon>
        <taxon>Oppioidea</taxon>
        <taxon>Oppiidae</taxon>
        <taxon>Medioppia</taxon>
    </lineage>
</organism>
<dbReference type="Gene3D" id="1.20.920.10">
    <property type="entry name" value="Bromodomain-like"/>
    <property type="match status" value="2"/>
</dbReference>
<evidence type="ECO:0000313" key="6">
    <source>
        <dbReference type="Proteomes" id="UP000759131"/>
    </source>
</evidence>
<evidence type="ECO:0000259" key="4">
    <source>
        <dbReference type="PROSITE" id="PS50014"/>
    </source>
</evidence>
<dbReference type="PROSITE" id="PS50014">
    <property type="entry name" value="BROMODOMAIN_2"/>
    <property type="match status" value="2"/>
</dbReference>
<dbReference type="InterPro" id="IPR029614">
    <property type="entry name" value="CECR2"/>
</dbReference>
<reference evidence="5" key="1">
    <citation type="submission" date="2020-11" db="EMBL/GenBank/DDBJ databases">
        <authorList>
            <person name="Tran Van P."/>
        </authorList>
    </citation>
    <scope>NUCLEOTIDE SEQUENCE</scope>
</reference>
<feature type="region of interest" description="Disordered" evidence="3">
    <location>
        <begin position="245"/>
        <end position="283"/>
    </location>
</feature>
<dbReference type="Pfam" id="PF00439">
    <property type="entry name" value="Bromodomain"/>
    <property type="match status" value="2"/>
</dbReference>
<dbReference type="SUPFAM" id="SSF47370">
    <property type="entry name" value="Bromodomain"/>
    <property type="match status" value="2"/>
</dbReference>
<feature type="domain" description="Bromo" evidence="4">
    <location>
        <begin position="621"/>
        <end position="691"/>
    </location>
</feature>
<dbReference type="GO" id="GO:0006338">
    <property type="term" value="P:chromatin remodeling"/>
    <property type="evidence" value="ECO:0007669"/>
    <property type="project" value="InterPro"/>
</dbReference>
<dbReference type="GO" id="GO:0090537">
    <property type="term" value="C:CERF complex"/>
    <property type="evidence" value="ECO:0007669"/>
    <property type="project" value="InterPro"/>
</dbReference>
<evidence type="ECO:0000256" key="1">
    <source>
        <dbReference type="ARBA" id="ARBA00023117"/>
    </source>
</evidence>
<dbReference type="PRINTS" id="PR00503">
    <property type="entry name" value="BROMODOMAIN"/>
</dbReference>
<evidence type="ECO:0000256" key="2">
    <source>
        <dbReference type="PROSITE-ProRule" id="PRU00035"/>
    </source>
</evidence>
<dbReference type="InterPro" id="IPR036427">
    <property type="entry name" value="Bromodomain-like_sf"/>
</dbReference>
<dbReference type="EMBL" id="CAJPIZ010000664">
    <property type="protein sequence ID" value="CAG2101997.1"/>
    <property type="molecule type" value="Genomic_DNA"/>
</dbReference>
<keyword evidence="6" id="KW-1185">Reference proteome</keyword>